<evidence type="ECO:0000313" key="2">
    <source>
        <dbReference type="EMBL" id="GGE40663.1"/>
    </source>
</evidence>
<protein>
    <submittedName>
        <fullName evidence="2">Uncharacterized protein</fullName>
    </submittedName>
</protein>
<keyword evidence="1" id="KW-0472">Membrane</keyword>
<reference evidence="3" key="1">
    <citation type="journal article" date="2019" name="Int. J. Syst. Evol. Microbiol.">
        <title>The Global Catalogue of Microorganisms (GCM) 10K type strain sequencing project: providing services to taxonomists for standard genome sequencing and annotation.</title>
        <authorList>
            <consortium name="The Broad Institute Genomics Platform"/>
            <consortium name="The Broad Institute Genome Sequencing Center for Infectious Disease"/>
            <person name="Wu L."/>
            <person name="Ma J."/>
        </authorList>
    </citation>
    <scope>NUCLEOTIDE SEQUENCE [LARGE SCALE GENOMIC DNA]</scope>
    <source>
        <strain evidence="3">CGMCC 1.12931</strain>
    </source>
</reference>
<name>A0ABQ1SK10_9FLAO</name>
<dbReference type="RefSeq" id="WP_188459078.1">
    <property type="nucleotide sequence ID" value="NZ_BMGM01000009.1"/>
</dbReference>
<organism evidence="2 3">
    <name type="scientific">Psychroflexus planctonicus</name>
    <dbReference type="NCBI Taxonomy" id="1526575"/>
    <lineage>
        <taxon>Bacteria</taxon>
        <taxon>Pseudomonadati</taxon>
        <taxon>Bacteroidota</taxon>
        <taxon>Flavobacteriia</taxon>
        <taxon>Flavobacteriales</taxon>
        <taxon>Flavobacteriaceae</taxon>
        <taxon>Psychroflexus</taxon>
    </lineage>
</organism>
<gene>
    <name evidence="2" type="ORF">GCM10010832_20930</name>
</gene>
<keyword evidence="1" id="KW-1133">Transmembrane helix</keyword>
<dbReference type="EMBL" id="BMGM01000009">
    <property type="protein sequence ID" value="GGE40663.1"/>
    <property type="molecule type" value="Genomic_DNA"/>
</dbReference>
<evidence type="ECO:0000256" key="1">
    <source>
        <dbReference type="SAM" id="Phobius"/>
    </source>
</evidence>
<keyword evidence="3" id="KW-1185">Reference proteome</keyword>
<evidence type="ECO:0000313" key="3">
    <source>
        <dbReference type="Proteomes" id="UP000599179"/>
    </source>
</evidence>
<proteinExistence type="predicted"/>
<feature type="transmembrane region" description="Helical" evidence="1">
    <location>
        <begin position="82"/>
        <end position="101"/>
    </location>
</feature>
<keyword evidence="1" id="KW-0812">Transmembrane</keyword>
<dbReference type="Proteomes" id="UP000599179">
    <property type="component" value="Unassembled WGS sequence"/>
</dbReference>
<accession>A0ABQ1SK10</accession>
<comment type="caution">
    <text evidence="2">The sequence shown here is derived from an EMBL/GenBank/DDBJ whole genome shotgun (WGS) entry which is preliminary data.</text>
</comment>
<sequence>MNTKIIRNELQNILSGKSSHSYDSVIQAVANHLRTSQRASPMAKEKHKNKAKETKSLIDFAIKNDLLVPTINETQLSEVCNFALLTVIKLFNIFLVLMILLKSLRLRRAFLNLLFPMQLNQFF</sequence>